<dbReference type="Proteomes" id="UP000030765">
    <property type="component" value="Unassembled WGS sequence"/>
</dbReference>
<evidence type="ECO:0008006" key="6">
    <source>
        <dbReference type="Google" id="ProtNLM"/>
    </source>
</evidence>
<evidence type="ECO:0000256" key="2">
    <source>
        <dbReference type="SAM" id="MobiDB-lite"/>
    </source>
</evidence>
<evidence type="ECO:0000313" key="3">
    <source>
        <dbReference type="EMBL" id="KFB49940.1"/>
    </source>
</evidence>
<feature type="region of interest" description="Disordered" evidence="2">
    <location>
        <begin position="133"/>
        <end position="160"/>
    </location>
</feature>
<reference evidence="3 5" key="1">
    <citation type="journal article" date="2014" name="BMC Genomics">
        <title>Genome sequence of Anopheles sinensis provides insight into genetics basis of mosquito competence for malaria parasites.</title>
        <authorList>
            <person name="Zhou D."/>
            <person name="Zhang D."/>
            <person name="Ding G."/>
            <person name="Shi L."/>
            <person name="Hou Q."/>
            <person name="Ye Y."/>
            <person name="Xu Y."/>
            <person name="Zhou H."/>
            <person name="Xiong C."/>
            <person name="Li S."/>
            <person name="Yu J."/>
            <person name="Hong S."/>
            <person name="Yu X."/>
            <person name="Zou P."/>
            <person name="Chen C."/>
            <person name="Chang X."/>
            <person name="Wang W."/>
            <person name="Lv Y."/>
            <person name="Sun Y."/>
            <person name="Ma L."/>
            <person name="Shen B."/>
            <person name="Zhu C."/>
        </authorList>
    </citation>
    <scope>NUCLEOTIDE SEQUENCE [LARGE SCALE GENOMIC DNA]</scope>
</reference>
<dbReference type="VEuPathDB" id="VectorBase:ASIS007578"/>
<sequence>MGNGQLALRTGYELGSHKLKCRKVARLALKRVLLTSVQTSGSTRLKDNASDVVRTIKAKAYTIHRAAVSSPSAFAEPKEKDVPKKSKKEDKIKVGGSMDAESIKTTRSALSLFRTPSLPRRLKFKHISDLTPKKASGKEEKVNRLATEDSLKPSSGASGEKCIESGISKLPPIVQLYNKIDVNKEALGKAREENEELKGKIRELRAEQYRAEVERLNLLAEKDHQIELLERELTSITKADELLQNIAEGCLEKVKEYEREIQGLHQSYEKQLCEMHDAKVELEIRYDELLESHRLLRDDLDVMEGENLFLNEETVALREILEATDMELQRKGDEMQAMQDSLDELIVEGRDLKEQVRYLKAQAEEDMMRYVEEGRNTIREIDQLKQENARLLASLSERDAIVAGMQEELNERQFEMDDLRADIRNEFSKELAATVKKYEQQIATMTELNEMKIRECESIFVLEKSKLIKEHSDRVKQLEQDHLREIERIGEQAEEKIRIADIQNEERVKALELSIQGSISAALASEKQHWQKELDKCQKIAETEIMQCEFEKRDLRTLWEASNEVIKDNECKIAELERRLQLELQVPGGKSRDELEAELRELALECSRVKTEKYNYQLTLNNTRSTVNILMERLKKSDSDVELLKAELEQVLRNKTDMETDNNKLREEITEYQRVLGALRASSSLLEKEMREKEVVFEKLMNSEEDAILTVSQIGKLFSDRMEAGMGRYLEMYEELKKKHDAREAYIQDLKALLDEFANGIELARIELDTKDKKIFELENENKNIKLENMTFRFKCEQFEKYNNQNENHSPQSSSEVQPEDDERLVPNFLIENIINQLEQEGVCSTVSDNSALETIHELMVDGNELSCKSVINDKLKQPEQTLRIAEDNGKENQNNRQNVKNVDSSKDQQQLKAKIAKLQELNRKQENTIINLQQQLSSFDSPQKLNTSSKFLSATASPKTPKKMIVSPFPGKENRSPAQVGVYSPRTNVLRARNN</sequence>
<feature type="coiled-coil region" evidence="1">
    <location>
        <begin position="566"/>
        <end position="682"/>
    </location>
</feature>
<feature type="region of interest" description="Disordered" evidence="2">
    <location>
        <begin position="887"/>
        <end position="909"/>
    </location>
</feature>
<gene>
    <name evidence="3" type="ORF">ZHAS_00017974</name>
</gene>
<dbReference type="AlphaFoldDB" id="A0A084WI96"/>
<dbReference type="OrthoDB" id="419631at2759"/>
<feature type="compositionally biased region" description="Basic and acidic residues" evidence="2">
    <location>
        <begin position="133"/>
        <end position="151"/>
    </location>
</feature>
<feature type="compositionally biased region" description="Polar residues" evidence="2">
    <location>
        <begin position="892"/>
        <end position="903"/>
    </location>
</feature>
<reference evidence="4" key="2">
    <citation type="submission" date="2020-05" db="UniProtKB">
        <authorList>
            <consortium name="EnsemblMetazoa"/>
        </authorList>
    </citation>
    <scope>IDENTIFICATION</scope>
</reference>
<feature type="coiled-coil region" evidence="1">
    <location>
        <begin position="761"/>
        <end position="788"/>
    </location>
</feature>
<feature type="coiled-coil region" evidence="1">
    <location>
        <begin position="328"/>
        <end position="503"/>
    </location>
</feature>
<accession>A0A084WI96</accession>
<dbReference type="EnsemblMetazoa" id="ASIC017974-RA">
    <property type="protein sequence ID" value="ASIC017974-PA"/>
    <property type="gene ID" value="ASIC017974"/>
</dbReference>
<dbReference type="EMBL" id="ATLV01023923">
    <property type="status" value="NOT_ANNOTATED_CDS"/>
    <property type="molecule type" value="Genomic_DNA"/>
</dbReference>
<name>A0A084WI96_ANOSI</name>
<dbReference type="OMA" id="RYLEMYE"/>
<feature type="compositionally biased region" description="Basic and acidic residues" evidence="2">
    <location>
        <begin position="76"/>
        <end position="93"/>
    </location>
</feature>
<protein>
    <recommendedName>
        <fullName evidence="6">Miranda</fullName>
    </recommendedName>
</protein>
<evidence type="ECO:0000313" key="4">
    <source>
        <dbReference type="EnsemblMetazoa" id="ASIC017974-PA"/>
    </source>
</evidence>
<dbReference type="VEuPathDB" id="VectorBase:ASIC017974"/>
<feature type="coiled-coil region" evidence="1">
    <location>
        <begin position="180"/>
        <end position="299"/>
    </location>
</feature>
<feature type="region of interest" description="Disordered" evidence="2">
    <location>
        <begin position="72"/>
        <end position="98"/>
    </location>
</feature>
<dbReference type="STRING" id="74873.A0A084WI96"/>
<proteinExistence type="predicted"/>
<keyword evidence="1" id="KW-0175">Coiled coil</keyword>
<evidence type="ECO:0000313" key="5">
    <source>
        <dbReference type="Proteomes" id="UP000030765"/>
    </source>
</evidence>
<dbReference type="EMBL" id="KE525347">
    <property type="protein sequence ID" value="KFB49940.1"/>
    <property type="molecule type" value="Genomic_DNA"/>
</dbReference>
<keyword evidence="5" id="KW-1185">Reference proteome</keyword>
<organism evidence="3">
    <name type="scientific">Anopheles sinensis</name>
    <name type="common">Mosquito</name>
    <dbReference type="NCBI Taxonomy" id="74873"/>
    <lineage>
        <taxon>Eukaryota</taxon>
        <taxon>Metazoa</taxon>
        <taxon>Ecdysozoa</taxon>
        <taxon>Arthropoda</taxon>
        <taxon>Hexapoda</taxon>
        <taxon>Insecta</taxon>
        <taxon>Pterygota</taxon>
        <taxon>Neoptera</taxon>
        <taxon>Endopterygota</taxon>
        <taxon>Diptera</taxon>
        <taxon>Nematocera</taxon>
        <taxon>Culicoidea</taxon>
        <taxon>Culicidae</taxon>
        <taxon>Anophelinae</taxon>
        <taxon>Anopheles</taxon>
    </lineage>
</organism>
<evidence type="ECO:0000256" key="1">
    <source>
        <dbReference type="SAM" id="Coils"/>
    </source>
</evidence>